<gene>
    <name evidence="6" type="ORF">EMPS_02311</name>
</gene>
<protein>
    <recommendedName>
        <fullName evidence="8">Galactose oxidase</fullName>
    </recommendedName>
</protein>
<evidence type="ECO:0000256" key="2">
    <source>
        <dbReference type="ARBA" id="ARBA00022737"/>
    </source>
</evidence>
<proteinExistence type="predicted"/>
<sequence length="652" mass="72525">MRQQRCWARLSLFSFMLGMLKGMEAQTGPGPVLSSQTVAILGDELYVHGGSKSDGFLESGCISDIWRLRLGQFHAWNLTEATWESVPLKNHAIDLPPVSGIGLRSLTIPRNQTLNNNNTLSAENISPYLIEFGRAGCADDADKDTTETPAEGEEAAQPSATPSSQLPWIGFNMYNPIMNTWQSIDLVNATEDLGFNKTTALVLGNWMAPVVAVDNSKLAWFIILQSSAPLRQVILRKDLATLNSFMGRIDLQESSSTLFPTSFLLQGWTLVSILEENAPFVGQGVATVVGDEIVIISGTANSFTPGDADQGELRGCDHAYVFSTVTSTWSRRELTVANNGPLPDTREKAAFLAIDNKIYMHGGVKPYQHVLNDLWILDTDRWVWTRGPDGPGPRADHTLLQYHEYILGVSGFDMGRNVPLTSVLPILAYNTNQSTWTHHIRATIDDESTYISNITRTAIIIGTVVFGFVLLVIAGSTRCLRKWNQRNYTKVNDEMFQLEEQRRRAAQDLPSILKKKYQSESGDSKGAGAHFMRTPKGLQSEIIFEDSEEDYEAEDEDEDDRDSFEEEGDHSVGLLSKAQANPTTSGRRPLQAQPRAQQGLAREQSRRVRIQEEATFVAEDEHDLESDEDDEEEDEDGQVIVRLPGDLGRREE</sequence>
<reference evidence="6" key="2">
    <citation type="journal article" date="2022" name="Microbiol. Resour. Announc.">
        <title>Whole-Genome Sequence of Entomortierella parvispora E1425, a Mucoromycotan Fungus Associated with Burkholderiaceae-Related Endosymbiotic Bacteria.</title>
        <authorList>
            <person name="Herlambang A."/>
            <person name="Guo Y."/>
            <person name="Takashima Y."/>
            <person name="Narisawa K."/>
            <person name="Ohta H."/>
            <person name="Nishizawa T."/>
        </authorList>
    </citation>
    <scope>NUCLEOTIDE SEQUENCE</scope>
    <source>
        <strain evidence="6">E1425</strain>
    </source>
</reference>
<evidence type="ECO:0000313" key="6">
    <source>
        <dbReference type="EMBL" id="GJJ69962.1"/>
    </source>
</evidence>
<name>A0A9P3H571_9FUNG</name>
<keyword evidence="4" id="KW-1133">Transmembrane helix</keyword>
<evidence type="ECO:0000256" key="1">
    <source>
        <dbReference type="ARBA" id="ARBA00022441"/>
    </source>
</evidence>
<dbReference type="EMBL" id="BQFW01000003">
    <property type="protein sequence ID" value="GJJ69962.1"/>
    <property type="molecule type" value="Genomic_DNA"/>
</dbReference>
<dbReference type="SUPFAM" id="SSF117281">
    <property type="entry name" value="Kelch motif"/>
    <property type="match status" value="1"/>
</dbReference>
<feature type="transmembrane region" description="Helical" evidence="4">
    <location>
        <begin position="458"/>
        <end position="480"/>
    </location>
</feature>
<reference evidence="6" key="1">
    <citation type="submission" date="2021-11" db="EMBL/GenBank/DDBJ databases">
        <authorList>
            <person name="Herlambang A."/>
            <person name="Guo Y."/>
            <person name="Takashima Y."/>
            <person name="Nishizawa T."/>
        </authorList>
    </citation>
    <scope>NUCLEOTIDE SEQUENCE</scope>
    <source>
        <strain evidence="6">E1425</strain>
    </source>
</reference>
<evidence type="ECO:0000256" key="3">
    <source>
        <dbReference type="SAM" id="MobiDB-lite"/>
    </source>
</evidence>
<keyword evidence="2" id="KW-0677">Repeat</keyword>
<dbReference type="PANTHER" id="PTHR46093">
    <property type="entry name" value="ACYL-COA-BINDING DOMAIN-CONTAINING PROTEIN 5"/>
    <property type="match status" value="1"/>
</dbReference>
<dbReference type="InterPro" id="IPR015915">
    <property type="entry name" value="Kelch-typ_b-propeller"/>
</dbReference>
<feature type="compositionally biased region" description="Acidic residues" evidence="3">
    <location>
        <begin position="543"/>
        <end position="568"/>
    </location>
</feature>
<comment type="caution">
    <text evidence="6">The sequence shown here is derived from an EMBL/GenBank/DDBJ whole genome shotgun (WGS) entry which is preliminary data.</text>
</comment>
<keyword evidence="7" id="KW-1185">Reference proteome</keyword>
<dbReference type="Gene3D" id="2.120.10.80">
    <property type="entry name" value="Kelch-type beta propeller"/>
    <property type="match status" value="1"/>
</dbReference>
<feature type="chain" id="PRO_5040330059" description="Galactose oxidase" evidence="5">
    <location>
        <begin position="26"/>
        <end position="652"/>
    </location>
</feature>
<feature type="compositionally biased region" description="Acidic residues" evidence="3">
    <location>
        <begin position="618"/>
        <end position="637"/>
    </location>
</feature>
<feature type="region of interest" description="Disordered" evidence="3">
    <location>
        <begin position="140"/>
        <end position="164"/>
    </location>
</feature>
<keyword evidence="1" id="KW-0880">Kelch repeat</keyword>
<accession>A0A9P3H571</accession>
<keyword evidence="5" id="KW-0732">Signal</keyword>
<feature type="compositionally biased region" description="Low complexity" evidence="3">
    <location>
        <begin position="586"/>
        <end position="602"/>
    </location>
</feature>
<dbReference type="AlphaFoldDB" id="A0A9P3H571"/>
<evidence type="ECO:0000313" key="7">
    <source>
        <dbReference type="Proteomes" id="UP000827284"/>
    </source>
</evidence>
<evidence type="ECO:0008006" key="8">
    <source>
        <dbReference type="Google" id="ProtNLM"/>
    </source>
</evidence>
<feature type="signal peptide" evidence="5">
    <location>
        <begin position="1"/>
        <end position="25"/>
    </location>
</feature>
<evidence type="ECO:0000256" key="4">
    <source>
        <dbReference type="SAM" id="Phobius"/>
    </source>
</evidence>
<dbReference type="OrthoDB" id="205198at2759"/>
<dbReference type="Proteomes" id="UP000827284">
    <property type="component" value="Unassembled WGS sequence"/>
</dbReference>
<dbReference type="PANTHER" id="PTHR46093:SF18">
    <property type="entry name" value="FIBRONECTIN TYPE-III DOMAIN-CONTAINING PROTEIN"/>
    <property type="match status" value="1"/>
</dbReference>
<keyword evidence="4" id="KW-0472">Membrane</keyword>
<feature type="region of interest" description="Disordered" evidence="3">
    <location>
        <begin position="516"/>
        <end position="652"/>
    </location>
</feature>
<keyword evidence="4" id="KW-0812">Transmembrane</keyword>
<organism evidence="6 7">
    <name type="scientific">Entomortierella parvispora</name>
    <dbReference type="NCBI Taxonomy" id="205924"/>
    <lineage>
        <taxon>Eukaryota</taxon>
        <taxon>Fungi</taxon>
        <taxon>Fungi incertae sedis</taxon>
        <taxon>Mucoromycota</taxon>
        <taxon>Mortierellomycotina</taxon>
        <taxon>Mortierellomycetes</taxon>
        <taxon>Mortierellales</taxon>
        <taxon>Mortierellaceae</taxon>
        <taxon>Entomortierella</taxon>
    </lineage>
</organism>
<dbReference type="Pfam" id="PF24681">
    <property type="entry name" value="Kelch_KLHDC2_KLHL20_DRC7"/>
    <property type="match status" value="1"/>
</dbReference>
<evidence type="ECO:0000256" key="5">
    <source>
        <dbReference type="SAM" id="SignalP"/>
    </source>
</evidence>
<feature type="compositionally biased region" description="Basic and acidic residues" evidence="3">
    <location>
        <begin position="603"/>
        <end position="612"/>
    </location>
</feature>